<dbReference type="Proteomes" id="UP001396334">
    <property type="component" value="Unassembled WGS sequence"/>
</dbReference>
<gene>
    <name evidence="1" type="ORF">V6N11_043146</name>
</gene>
<comment type="caution">
    <text evidence="1">The sequence shown here is derived from an EMBL/GenBank/DDBJ whole genome shotgun (WGS) entry which is preliminary data.</text>
</comment>
<protein>
    <submittedName>
        <fullName evidence="1">Uncharacterized protein</fullName>
    </submittedName>
</protein>
<reference evidence="1 2" key="1">
    <citation type="journal article" date="2024" name="G3 (Bethesda)">
        <title>Genome assembly of Hibiscus sabdariffa L. provides insights into metabolisms of medicinal natural products.</title>
        <authorList>
            <person name="Kim T."/>
        </authorList>
    </citation>
    <scope>NUCLEOTIDE SEQUENCE [LARGE SCALE GENOMIC DNA]</scope>
    <source>
        <strain evidence="1">TK-2024</strain>
        <tissue evidence="1">Old leaves</tissue>
    </source>
</reference>
<accession>A0ABR2QZ01</accession>
<name>A0ABR2QZ01_9ROSI</name>
<proteinExistence type="predicted"/>
<organism evidence="1 2">
    <name type="scientific">Hibiscus sabdariffa</name>
    <name type="common">roselle</name>
    <dbReference type="NCBI Taxonomy" id="183260"/>
    <lineage>
        <taxon>Eukaryota</taxon>
        <taxon>Viridiplantae</taxon>
        <taxon>Streptophyta</taxon>
        <taxon>Embryophyta</taxon>
        <taxon>Tracheophyta</taxon>
        <taxon>Spermatophyta</taxon>
        <taxon>Magnoliopsida</taxon>
        <taxon>eudicotyledons</taxon>
        <taxon>Gunneridae</taxon>
        <taxon>Pentapetalae</taxon>
        <taxon>rosids</taxon>
        <taxon>malvids</taxon>
        <taxon>Malvales</taxon>
        <taxon>Malvaceae</taxon>
        <taxon>Malvoideae</taxon>
        <taxon>Hibiscus</taxon>
    </lineage>
</organism>
<dbReference type="EMBL" id="JBBPBN010000030">
    <property type="protein sequence ID" value="KAK9005724.1"/>
    <property type="molecule type" value="Genomic_DNA"/>
</dbReference>
<keyword evidence="2" id="KW-1185">Reference proteome</keyword>
<evidence type="ECO:0000313" key="1">
    <source>
        <dbReference type="EMBL" id="KAK9005724.1"/>
    </source>
</evidence>
<evidence type="ECO:0000313" key="2">
    <source>
        <dbReference type="Proteomes" id="UP001396334"/>
    </source>
</evidence>
<sequence length="108" mass="11587">MVASLVVEAYGPSPIAAELFAVNTNVETDEPVASNIDHHNEDLSAAIHGEVGVHFSTDEIENVSAIGNVSSATTNNHAMVTRKYNALMDNETWELIPLPADRRAIGCK</sequence>